<dbReference type="AlphaFoldDB" id="A0A9P3GFA4"/>
<accession>A0A9P3GFA4</accession>
<sequence>MASCDDIAPLGTDGGLFSDYTNIIASALVIYEHSITFSQEMRVIWQRRRTLVSAIFLINRYNILCSAVIVLLLGTHAIENATIQYIAKCP</sequence>
<proteinExistence type="predicted"/>
<evidence type="ECO:0000259" key="2">
    <source>
        <dbReference type="Pfam" id="PF20151"/>
    </source>
</evidence>
<evidence type="ECO:0000313" key="4">
    <source>
        <dbReference type="Proteomes" id="UP000703269"/>
    </source>
</evidence>
<dbReference type="EMBL" id="BPQB01000035">
    <property type="protein sequence ID" value="GJE93785.1"/>
    <property type="molecule type" value="Genomic_DNA"/>
</dbReference>
<name>A0A9P3GFA4_9APHY</name>
<dbReference type="Proteomes" id="UP000703269">
    <property type="component" value="Unassembled WGS sequence"/>
</dbReference>
<feature type="domain" description="DUF6533" evidence="2">
    <location>
        <begin position="20"/>
        <end position="64"/>
    </location>
</feature>
<protein>
    <recommendedName>
        <fullName evidence="2">DUF6533 domain-containing protein</fullName>
    </recommendedName>
</protein>
<keyword evidence="4" id="KW-1185">Reference proteome</keyword>
<organism evidence="3 4">
    <name type="scientific">Phanerochaete sordida</name>
    <dbReference type="NCBI Taxonomy" id="48140"/>
    <lineage>
        <taxon>Eukaryota</taxon>
        <taxon>Fungi</taxon>
        <taxon>Dikarya</taxon>
        <taxon>Basidiomycota</taxon>
        <taxon>Agaricomycotina</taxon>
        <taxon>Agaricomycetes</taxon>
        <taxon>Polyporales</taxon>
        <taxon>Phanerochaetaceae</taxon>
        <taxon>Phanerochaete</taxon>
    </lineage>
</organism>
<dbReference type="Pfam" id="PF20151">
    <property type="entry name" value="DUF6533"/>
    <property type="match status" value="1"/>
</dbReference>
<dbReference type="InterPro" id="IPR045340">
    <property type="entry name" value="DUF6533"/>
</dbReference>
<dbReference type="OrthoDB" id="2745134at2759"/>
<evidence type="ECO:0000256" key="1">
    <source>
        <dbReference type="SAM" id="Phobius"/>
    </source>
</evidence>
<keyword evidence="1" id="KW-0472">Membrane</keyword>
<gene>
    <name evidence="3" type="ORF">PsYK624_099470</name>
</gene>
<evidence type="ECO:0000313" key="3">
    <source>
        <dbReference type="EMBL" id="GJE93785.1"/>
    </source>
</evidence>
<comment type="caution">
    <text evidence="3">The sequence shown here is derived from an EMBL/GenBank/DDBJ whole genome shotgun (WGS) entry which is preliminary data.</text>
</comment>
<feature type="transmembrane region" description="Helical" evidence="1">
    <location>
        <begin position="51"/>
        <end position="74"/>
    </location>
</feature>
<reference evidence="3 4" key="1">
    <citation type="submission" date="2021-08" db="EMBL/GenBank/DDBJ databases">
        <title>Draft Genome Sequence of Phanerochaete sordida strain YK-624.</title>
        <authorList>
            <person name="Mori T."/>
            <person name="Dohra H."/>
            <person name="Suzuki T."/>
            <person name="Kawagishi H."/>
            <person name="Hirai H."/>
        </authorList>
    </citation>
    <scope>NUCLEOTIDE SEQUENCE [LARGE SCALE GENOMIC DNA]</scope>
    <source>
        <strain evidence="3 4">YK-624</strain>
    </source>
</reference>
<keyword evidence="1" id="KW-0812">Transmembrane</keyword>
<keyword evidence="1" id="KW-1133">Transmembrane helix</keyword>